<reference evidence="2 3" key="1">
    <citation type="submission" date="2016-01" db="EMBL/GenBank/DDBJ databases">
        <title>The new phylogeny of the genus Mycobacterium.</title>
        <authorList>
            <person name="Tarcisio F."/>
            <person name="Conor M."/>
            <person name="Antonella G."/>
            <person name="Elisabetta G."/>
            <person name="Giulia F.S."/>
            <person name="Sara T."/>
            <person name="Anna F."/>
            <person name="Clotilde B."/>
            <person name="Roberto B."/>
            <person name="Veronica D.S."/>
            <person name="Fabio R."/>
            <person name="Monica P."/>
            <person name="Olivier J."/>
            <person name="Enrico T."/>
            <person name="Nicola S."/>
        </authorList>
    </citation>
    <scope>NUCLEOTIDE SEQUENCE [LARGE SCALE GENOMIC DNA]</scope>
    <source>
        <strain evidence="2 3">DSM 45176</strain>
    </source>
</reference>
<name>A0A1X2CUA3_9MYCO</name>
<dbReference type="Proteomes" id="UP000193087">
    <property type="component" value="Unassembled WGS sequence"/>
</dbReference>
<feature type="compositionally biased region" description="Basic and acidic residues" evidence="1">
    <location>
        <begin position="1"/>
        <end position="18"/>
    </location>
</feature>
<keyword evidence="3" id="KW-1185">Reference proteome</keyword>
<gene>
    <name evidence="2" type="ORF">AWC22_18970</name>
</gene>
<evidence type="ECO:0000256" key="1">
    <source>
        <dbReference type="SAM" id="MobiDB-lite"/>
    </source>
</evidence>
<feature type="region of interest" description="Disordered" evidence="1">
    <location>
        <begin position="1"/>
        <end position="66"/>
    </location>
</feature>
<protein>
    <submittedName>
        <fullName evidence="2">Uncharacterized protein</fullName>
    </submittedName>
</protein>
<feature type="compositionally biased region" description="Gly residues" evidence="1">
    <location>
        <begin position="29"/>
        <end position="47"/>
    </location>
</feature>
<organism evidence="2 3">
    <name type="scientific">Mycobacterium riyadhense</name>
    <dbReference type="NCBI Taxonomy" id="486698"/>
    <lineage>
        <taxon>Bacteria</taxon>
        <taxon>Bacillati</taxon>
        <taxon>Actinomycetota</taxon>
        <taxon>Actinomycetes</taxon>
        <taxon>Mycobacteriales</taxon>
        <taxon>Mycobacteriaceae</taxon>
        <taxon>Mycobacterium</taxon>
    </lineage>
</organism>
<accession>A0A1X2CUA3</accession>
<evidence type="ECO:0000313" key="3">
    <source>
        <dbReference type="Proteomes" id="UP000193087"/>
    </source>
</evidence>
<sequence>MGPDTASDHQGDHRRLSRDYIGGDDGHAGLIGGAGTGGSRNIGGKGGVAQAIGDVEPDCPGGTGNG</sequence>
<proteinExistence type="predicted"/>
<dbReference type="AlphaFoldDB" id="A0A1X2CUA3"/>
<dbReference type="EMBL" id="LQPQ01000075">
    <property type="protein sequence ID" value="ORW79462.1"/>
    <property type="molecule type" value="Genomic_DNA"/>
</dbReference>
<evidence type="ECO:0000313" key="2">
    <source>
        <dbReference type="EMBL" id="ORW79462.1"/>
    </source>
</evidence>
<comment type="caution">
    <text evidence="2">The sequence shown here is derived from an EMBL/GenBank/DDBJ whole genome shotgun (WGS) entry which is preliminary data.</text>
</comment>